<protein>
    <recommendedName>
        <fullName evidence="4">Rad9-domain-containing protein</fullName>
    </recommendedName>
</protein>
<organism evidence="2 3">
    <name type="scientific">Coniophora puteana (strain RWD-64-598)</name>
    <name type="common">Brown rot fungus</name>
    <dbReference type="NCBI Taxonomy" id="741705"/>
    <lineage>
        <taxon>Eukaryota</taxon>
        <taxon>Fungi</taxon>
        <taxon>Dikarya</taxon>
        <taxon>Basidiomycota</taxon>
        <taxon>Agaricomycotina</taxon>
        <taxon>Agaricomycetes</taxon>
        <taxon>Agaricomycetidae</taxon>
        <taxon>Boletales</taxon>
        <taxon>Coniophorineae</taxon>
        <taxon>Coniophoraceae</taxon>
        <taxon>Coniophora</taxon>
    </lineage>
</organism>
<comment type="caution">
    <text evidence="2">The sequence shown here is derived from an EMBL/GenBank/DDBJ whole genome shotgun (WGS) entry which is preliminary data.</text>
</comment>
<sequence length="498" mass="54920">MQASLSTAAIKPFTRALTCLAKYGDDLVIHADTSHLTLSTTNSSLSAYCRFKFGKRFFSKYKVGNEHGLDGDVKGQLLVKNLLTLFKHRTVEKVVERCELTIVEGIVPDDPDEDHDTLESRLIIRLHCKLGIVKTHRLSLQQPDSLLSPGIPDSHNESRLTIGPRGVKDIIERFPSSRGAKSDPQLIWTFAEVEVEIKSVETSVDSKGKAQLATELAVSTEEFDIYDVYATPITIAFHLKEFNGTVAFAESMALTMDLRFTDPSAPLFIDVQGDEVDTLCVISTSQIHGIPAPAPLQTMNGRKRPHNSNGEYDHSDQRSETSRARRPMRAAQRTSTPCSSAPWAQSDARSMPPPSFVPPHVSPVDYGRAARAAYLEGSGLEDTSYEREQSPLFYPLSQMSATEAEQVRASGLGVENMDFNEFNDMLEGDGEEVGIDIRGSQMADTKELEGVSNGAVQNSPSHDRDRESLEIIEDVEIGPTQGSDGTNWKKGFQPLFED</sequence>
<feature type="region of interest" description="Disordered" evidence="1">
    <location>
        <begin position="291"/>
        <end position="362"/>
    </location>
</feature>
<dbReference type="Pfam" id="PF04139">
    <property type="entry name" value="Rad9"/>
    <property type="match status" value="1"/>
</dbReference>
<dbReference type="EMBL" id="JH711576">
    <property type="protein sequence ID" value="EIW82909.1"/>
    <property type="molecule type" value="Genomic_DNA"/>
</dbReference>
<dbReference type="GO" id="GO:0071479">
    <property type="term" value="P:cellular response to ionizing radiation"/>
    <property type="evidence" value="ECO:0007669"/>
    <property type="project" value="TreeGrafter"/>
</dbReference>
<dbReference type="OMA" id="AREMHPP"/>
<dbReference type="PANTHER" id="PTHR15237">
    <property type="entry name" value="DNA REPAIR PROTEIN RAD9"/>
    <property type="match status" value="1"/>
</dbReference>
<reference evidence="3" key="1">
    <citation type="journal article" date="2012" name="Science">
        <title>The Paleozoic origin of enzymatic lignin decomposition reconstructed from 31 fungal genomes.</title>
        <authorList>
            <person name="Floudas D."/>
            <person name="Binder M."/>
            <person name="Riley R."/>
            <person name="Barry K."/>
            <person name="Blanchette R.A."/>
            <person name="Henrissat B."/>
            <person name="Martinez A.T."/>
            <person name="Otillar R."/>
            <person name="Spatafora J.W."/>
            <person name="Yadav J.S."/>
            <person name="Aerts A."/>
            <person name="Benoit I."/>
            <person name="Boyd A."/>
            <person name="Carlson A."/>
            <person name="Copeland A."/>
            <person name="Coutinho P.M."/>
            <person name="de Vries R.P."/>
            <person name="Ferreira P."/>
            <person name="Findley K."/>
            <person name="Foster B."/>
            <person name="Gaskell J."/>
            <person name="Glotzer D."/>
            <person name="Gorecki P."/>
            <person name="Heitman J."/>
            <person name="Hesse C."/>
            <person name="Hori C."/>
            <person name="Igarashi K."/>
            <person name="Jurgens J.A."/>
            <person name="Kallen N."/>
            <person name="Kersten P."/>
            <person name="Kohler A."/>
            <person name="Kuees U."/>
            <person name="Kumar T.K.A."/>
            <person name="Kuo A."/>
            <person name="LaButti K."/>
            <person name="Larrondo L.F."/>
            <person name="Lindquist E."/>
            <person name="Ling A."/>
            <person name="Lombard V."/>
            <person name="Lucas S."/>
            <person name="Lundell T."/>
            <person name="Martin R."/>
            <person name="McLaughlin D.J."/>
            <person name="Morgenstern I."/>
            <person name="Morin E."/>
            <person name="Murat C."/>
            <person name="Nagy L.G."/>
            <person name="Nolan M."/>
            <person name="Ohm R.A."/>
            <person name="Patyshakuliyeva A."/>
            <person name="Rokas A."/>
            <person name="Ruiz-Duenas F.J."/>
            <person name="Sabat G."/>
            <person name="Salamov A."/>
            <person name="Samejima M."/>
            <person name="Schmutz J."/>
            <person name="Slot J.C."/>
            <person name="St John F."/>
            <person name="Stenlid J."/>
            <person name="Sun H."/>
            <person name="Sun S."/>
            <person name="Syed K."/>
            <person name="Tsang A."/>
            <person name="Wiebenga A."/>
            <person name="Young D."/>
            <person name="Pisabarro A."/>
            <person name="Eastwood D.C."/>
            <person name="Martin F."/>
            <person name="Cullen D."/>
            <person name="Grigoriev I.V."/>
            <person name="Hibbett D.S."/>
        </authorList>
    </citation>
    <scope>NUCLEOTIDE SEQUENCE [LARGE SCALE GENOMIC DNA]</scope>
    <source>
        <strain evidence="3">RWD-64-598 SS2</strain>
    </source>
</reference>
<evidence type="ECO:0000313" key="2">
    <source>
        <dbReference type="EMBL" id="EIW82909.1"/>
    </source>
</evidence>
<proteinExistence type="predicted"/>
<dbReference type="SUPFAM" id="SSF55979">
    <property type="entry name" value="DNA clamp"/>
    <property type="match status" value="1"/>
</dbReference>
<feature type="compositionally biased region" description="Pro residues" evidence="1">
    <location>
        <begin position="351"/>
        <end position="361"/>
    </location>
</feature>
<dbReference type="InterPro" id="IPR007268">
    <property type="entry name" value="Rad9/Ddc1"/>
</dbReference>
<dbReference type="KEGG" id="cput:CONPUDRAFT_136125"/>
<feature type="compositionally biased region" description="Polar residues" evidence="1">
    <location>
        <begin position="332"/>
        <end position="343"/>
    </location>
</feature>
<dbReference type="AlphaFoldDB" id="A0A5M3MUU7"/>
<gene>
    <name evidence="2" type="ORF">CONPUDRAFT_136125</name>
</gene>
<dbReference type="GO" id="GO:0031573">
    <property type="term" value="P:mitotic intra-S DNA damage checkpoint signaling"/>
    <property type="evidence" value="ECO:0007669"/>
    <property type="project" value="TreeGrafter"/>
</dbReference>
<name>A0A5M3MUU7_CONPW</name>
<evidence type="ECO:0000313" key="3">
    <source>
        <dbReference type="Proteomes" id="UP000053558"/>
    </source>
</evidence>
<dbReference type="RefSeq" id="XP_007766839.1">
    <property type="nucleotide sequence ID" value="XM_007768649.1"/>
</dbReference>
<feature type="region of interest" description="Disordered" evidence="1">
    <location>
        <begin position="476"/>
        <end position="498"/>
    </location>
</feature>
<dbReference type="GO" id="GO:0006281">
    <property type="term" value="P:DNA repair"/>
    <property type="evidence" value="ECO:0007669"/>
    <property type="project" value="TreeGrafter"/>
</dbReference>
<keyword evidence="3" id="KW-1185">Reference proteome</keyword>
<dbReference type="Gene3D" id="3.70.10.10">
    <property type="match status" value="1"/>
</dbReference>
<dbReference type="GO" id="GO:0030896">
    <property type="term" value="C:checkpoint clamp complex"/>
    <property type="evidence" value="ECO:0007669"/>
    <property type="project" value="InterPro"/>
</dbReference>
<dbReference type="Proteomes" id="UP000053558">
    <property type="component" value="Unassembled WGS sequence"/>
</dbReference>
<evidence type="ECO:0008006" key="4">
    <source>
        <dbReference type="Google" id="ProtNLM"/>
    </source>
</evidence>
<dbReference type="GO" id="GO:0000076">
    <property type="term" value="P:DNA replication checkpoint signaling"/>
    <property type="evidence" value="ECO:0007669"/>
    <property type="project" value="TreeGrafter"/>
</dbReference>
<dbReference type="OrthoDB" id="60092at2759"/>
<evidence type="ECO:0000256" key="1">
    <source>
        <dbReference type="SAM" id="MobiDB-lite"/>
    </source>
</evidence>
<dbReference type="PANTHER" id="PTHR15237:SF0">
    <property type="entry name" value="CELL CYCLE CHECKPOINT CONTROL PROTEIN"/>
    <property type="match status" value="1"/>
</dbReference>
<dbReference type="GeneID" id="19200856"/>
<feature type="compositionally biased region" description="Basic and acidic residues" evidence="1">
    <location>
        <begin position="311"/>
        <end position="323"/>
    </location>
</feature>
<dbReference type="InterPro" id="IPR046938">
    <property type="entry name" value="DNA_clamp_sf"/>
</dbReference>
<accession>A0A5M3MUU7</accession>